<dbReference type="SMART" id="SM00175">
    <property type="entry name" value="RAB"/>
    <property type="match status" value="1"/>
</dbReference>
<dbReference type="AlphaFoldDB" id="A0AAD9VER2"/>
<dbReference type="InterPro" id="IPR020849">
    <property type="entry name" value="Small_GTPase_Ras-type"/>
</dbReference>
<dbReference type="NCBIfam" id="TIGR00231">
    <property type="entry name" value="small_GTP"/>
    <property type="match status" value="1"/>
</dbReference>
<dbReference type="SUPFAM" id="SSF52540">
    <property type="entry name" value="P-loop containing nucleoside triphosphate hydrolases"/>
    <property type="match status" value="1"/>
</dbReference>
<dbReference type="PROSITE" id="PS51419">
    <property type="entry name" value="RAB"/>
    <property type="match status" value="1"/>
</dbReference>
<dbReference type="PROSITE" id="PS51421">
    <property type="entry name" value="RAS"/>
    <property type="match status" value="1"/>
</dbReference>
<reference evidence="3" key="1">
    <citation type="journal article" date="2023" name="G3 (Bethesda)">
        <title>Whole genome assembly and annotation of the endangered Caribbean coral Acropora cervicornis.</title>
        <authorList>
            <person name="Selwyn J.D."/>
            <person name="Vollmer S.V."/>
        </authorList>
    </citation>
    <scope>NUCLEOTIDE SEQUENCE</scope>
    <source>
        <strain evidence="3">K2</strain>
    </source>
</reference>
<dbReference type="SMART" id="SM00174">
    <property type="entry name" value="RHO"/>
    <property type="match status" value="1"/>
</dbReference>
<evidence type="ECO:0000256" key="1">
    <source>
        <dbReference type="ARBA" id="ARBA00022741"/>
    </source>
</evidence>
<organism evidence="3 4">
    <name type="scientific">Acropora cervicornis</name>
    <name type="common">Staghorn coral</name>
    <dbReference type="NCBI Taxonomy" id="6130"/>
    <lineage>
        <taxon>Eukaryota</taxon>
        <taxon>Metazoa</taxon>
        <taxon>Cnidaria</taxon>
        <taxon>Anthozoa</taxon>
        <taxon>Hexacorallia</taxon>
        <taxon>Scleractinia</taxon>
        <taxon>Astrocoeniina</taxon>
        <taxon>Acroporidae</taxon>
        <taxon>Acropora</taxon>
    </lineage>
</organism>
<accession>A0AAD9VER2</accession>
<dbReference type="GO" id="GO:0005525">
    <property type="term" value="F:GTP binding"/>
    <property type="evidence" value="ECO:0007669"/>
    <property type="project" value="UniProtKB-KW"/>
</dbReference>
<gene>
    <name evidence="3" type="ORF">P5673_003186</name>
</gene>
<dbReference type="PANTHER" id="PTHR24070">
    <property type="entry name" value="RAS, DI-RAS, AND RHEB FAMILY MEMBERS OF SMALL GTPASE SUPERFAMILY"/>
    <property type="match status" value="1"/>
</dbReference>
<dbReference type="EMBL" id="JARQWQ010000005">
    <property type="protein sequence ID" value="KAK2571786.1"/>
    <property type="molecule type" value="Genomic_DNA"/>
</dbReference>
<dbReference type="SMART" id="SM00173">
    <property type="entry name" value="RAS"/>
    <property type="match status" value="1"/>
</dbReference>
<dbReference type="GO" id="GO:0016020">
    <property type="term" value="C:membrane"/>
    <property type="evidence" value="ECO:0007669"/>
    <property type="project" value="InterPro"/>
</dbReference>
<reference evidence="3" key="2">
    <citation type="journal article" date="2023" name="Science">
        <title>Genomic signatures of disease resistance in endangered staghorn corals.</title>
        <authorList>
            <person name="Vollmer S.V."/>
            <person name="Selwyn J.D."/>
            <person name="Despard B.A."/>
            <person name="Roesel C.L."/>
        </authorList>
    </citation>
    <scope>NUCLEOTIDE SEQUENCE</scope>
    <source>
        <strain evidence="3">K2</strain>
    </source>
</reference>
<dbReference type="PRINTS" id="PR00449">
    <property type="entry name" value="RASTRNSFRMNG"/>
</dbReference>
<dbReference type="InterPro" id="IPR027417">
    <property type="entry name" value="P-loop_NTPase"/>
</dbReference>
<dbReference type="GO" id="GO:0003924">
    <property type="term" value="F:GTPase activity"/>
    <property type="evidence" value="ECO:0007669"/>
    <property type="project" value="InterPro"/>
</dbReference>
<evidence type="ECO:0000313" key="4">
    <source>
        <dbReference type="Proteomes" id="UP001249851"/>
    </source>
</evidence>
<dbReference type="InterPro" id="IPR001806">
    <property type="entry name" value="Small_GTPase"/>
</dbReference>
<keyword evidence="4" id="KW-1185">Reference proteome</keyword>
<name>A0AAD9VER2_ACRCE</name>
<comment type="caution">
    <text evidence="3">The sequence shown here is derived from an EMBL/GenBank/DDBJ whole genome shotgun (WGS) entry which is preliminary data.</text>
</comment>
<dbReference type="Pfam" id="PF00071">
    <property type="entry name" value="Ras"/>
    <property type="match status" value="1"/>
</dbReference>
<proteinExistence type="predicted"/>
<dbReference type="Proteomes" id="UP001249851">
    <property type="component" value="Unassembled WGS sequence"/>
</dbReference>
<dbReference type="InterPro" id="IPR005225">
    <property type="entry name" value="Small_GTP-bd"/>
</dbReference>
<sequence length="219" mass="24693">MASSSPFPQVDFCIALLGSGGVGKTSLLKTFLGQTFDEDHLPTVDDYYVHTLLVDGRHFTICFVDTAGSYSFPVMRKLALTMSHGFIVVYALDDMRSFVEATSIMDQISELKGKGLDSVPVVLVGNKLDIDMSNRKVSPQKAHEAFATLCRLEGQYLETSVKTNWRVEKAFSEVIGTLIYKAKAKERQTWKARLSRRKKRLAKRRKFKETENHGECNLM</sequence>
<keyword evidence="2" id="KW-0342">GTP-binding</keyword>
<evidence type="ECO:0000313" key="3">
    <source>
        <dbReference type="EMBL" id="KAK2571786.1"/>
    </source>
</evidence>
<dbReference type="GO" id="GO:0007165">
    <property type="term" value="P:signal transduction"/>
    <property type="evidence" value="ECO:0007669"/>
    <property type="project" value="InterPro"/>
</dbReference>
<keyword evidence="1" id="KW-0547">Nucleotide-binding</keyword>
<protein>
    <submittedName>
        <fullName evidence="3">GTP-binding protein Di-Ras2</fullName>
    </submittedName>
</protein>
<evidence type="ECO:0000256" key="2">
    <source>
        <dbReference type="ARBA" id="ARBA00023134"/>
    </source>
</evidence>
<dbReference type="Gene3D" id="3.40.50.300">
    <property type="entry name" value="P-loop containing nucleotide triphosphate hydrolases"/>
    <property type="match status" value="1"/>
</dbReference>